<evidence type="ECO:0000256" key="2">
    <source>
        <dbReference type="ARBA" id="ARBA00022490"/>
    </source>
</evidence>
<dbReference type="InterPro" id="IPR002048">
    <property type="entry name" value="EF_hand_dom"/>
</dbReference>
<evidence type="ECO:0000256" key="8">
    <source>
        <dbReference type="ARBA" id="ARBA00023212"/>
    </source>
</evidence>
<evidence type="ECO:0000256" key="7">
    <source>
        <dbReference type="ARBA" id="ARBA00023069"/>
    </source>
</evidence>
<dbReference type="InterPro" id="IPR057428">
    <property type="entry name" value="EFHB_EF-hand_C"/>
</dbReference>
<evidence type="ECO:0000256" key="6">
    <source>
        <dbReference type="ARBA" id="ARBA00022846"/>
    </source>
</evidence>
<dbReference type="AlphaFoldDB" id="A0AAN7XD43"/>
<evidence type="ECO:0000313" key="11">
    <source>
        <dbReference type="EMBL" id="KAK5862096.1"/>
    </source>
</evidence>
<dbReference type="Gene3D" id="1.10.238.10">
    <property type="entry name" value="EF-hand"/>
    <property type="match status" value="1"/>
</dbReference>
<dbReference type="PANTHER" id="PTHR12086">
    <property type="entry name" value="EF-HAND DOMAIN C-TERMINAL CONTAINING PROTEIN"/>
    <property type="match status" value="1"/>
</dbReference>
<keyword evidence="4" id="KW-0677">Repeat</keyword>
<keyword evidence="5" id="KW-0106">Calcium</keyword>
<gene>
    <name evidence="11" type="ORF">PBY51_017526</name>
</gene>
<dbReference type="PROSITE" id="PS50222">
    <property type="entry name" value="EF_HAND_2"/>
    <property type="match status" value="2"/>
</dbReference>
<dbReference type="InterPro" id="IPR011992">
    <property type="entry name" value="EF-hand-dom_pair"/>
</dbReference>
<keyword evidence="12" id="KW-1185">Reference proteome</keyword>
<dbReference type="GO" id="GO:0005509">
    <property type="term" value="F:calcium ion binding"/>
    <property type="evidence" value="ECO:0007669"/>
    <property type="project" value="InterPro"/>
</dbReference>
<keyword evidence="2" id="KW-0963">Cytoplasm</keyword>
<dbReference type="InterPro" id="IPR040193">
    <property type="entry name" value="EFHC1/EFHC2/EFHB"/>
</dbReference>
<dbReference type="EMBL" id="JAUZQC010000012">
    <property type="protein sequence ID" value="KAK5862096.1"/>
    <property type="molecule type" value="Genomic_DNA"/>
</dbReference>
<protein>
    <recommendedName>
        <fullName evidence="10">EF-hand domain-containing protein</fullName>
    </recommendedName>
</protein>
<feature type="domain" description="EF-hand" evidence="10">
    <location>
        <begin position="382"/>
        <end position="417"/>
    </location>
</feature>
<dbReference type="SMART" id="SM00054">
    <property type="entry name" value="EFh"/>
    <property type="match status" value="2"/>
</dbReference>
<keyword evidence="9" id="KW-0966">Cell projection</keyword>
<evidence type="ECO:0000313" key="12">
    <source>
        <dbReference type="Proteomes" id="UP001346869"/>
    </source>
</evidence>
<dbReference type="Pfam" id="PF13499">
    <property type="entry name" value="EF-hand_7"/>
    <property type="match status" value="1"/>
</dbReference>
<dbReference type="PROSITE" id="PS00018">
    <property type="entry name" value="EF_HAND_1"/>
    <property type="match status" value="1"/>
</dbReference>
<evidence type="ECO:0000256" key="5">
    <source>
        <dbReference type="ARBA" id="ARBA00022837"/>
    </source>
</evidence>
<dbReference type="CDD" id="cd00051">
    <property type="entry name" value="EFh"/>
    <property type="match status" value="1"/>
</dbReference>
<evidence type="ECO:0000256" key="4">
    <source>
        <dbReference type="ARBA" id="ARBA00022737"/>
    </source>
</evidence>
<dbReference type="Pfam" id="PF25325">
    <property type="entry name" value="EF-hand_EFHB_C"/>
    <property type="match status" value="1"/>
</dbReference>
<sequence length="587" mass="66161">MSYCQFVRYRSKHITEARPTDRNTCAGYQHENMSLLIECLVQKAMITTKSLSNLLSEITCNAEDQQCMKRQCANCCFDEPPTPPVVRKFRSSILPEPAAVRVHQGKANDPDVASTLVHGFSTKTSLTTMFQQKLQELSEAVYASSKKAPVCRSCDQHVGLPPWATDKTTYGVKTIRGLDVGEIINPLKTAEELEREAQEGHESYIRSHNAYFVGERIDRKYEGGHYSKDSRFGIVTPHFNDGRNIGKTLHWLGETQKFYNPNPVWKRSGNRETMAPQTGKTTNLRGNTLNLPADHTFGNPSVPDEFGVGDLIHSIEPDVRATGRDRGRQRSLVHAVQHHLKKVNFQNFPSPLQAFRHYDKAGKGMIDIDDLQAVCHQFQLHVSRPVLDALMDYCDTDKDGLINFLEFSNFLNWKDKIPNNMREQFIMTNECQTSTLPAAMERKPLSESAQLPASRALVKPEDLEPFKPGSSLKTLRRHKAAPDHFMTSSNVIGSVRGPCTSNSLAYGVQSVRADLPAPRIKRVSDTNKYGDATTAGDFLYPSVHTLHGVHEKLFFLPRTKKEIAEIFRNVGVDVPRRCIWKPGSWRP</sequence>
<organism evidence="11 12">
    <name type="scientific">Eleginops maclovinus</name>
    <name type="common">Patagonian blennie</name>
    <name type="synonym">Eleginus maclovinus</name>
    <dbReference type="NCBI Taxonomy" id="56733"/>
    <lineage>
        <taxon>Eukaryota</taxon>
        <taxon>Metazoa</taxon>
        <taxon>Chordata</taxon>
        <taxon>Craniata</taxon>
        <taxon>Vertebrata</taxon>
        <taxon>Euteleostomi</taxon>
        <taxon>Actinopterygii</taxon>
        <taxon>Neopterygii</taxon>
        <taxon>Teleostei</taxon>
        <taxon>Neoteleostei</taxon>
        <taxon>Acanthomorphata</taxon>
        <taxon>Eupercaria</taxon>
        <taxon>Perciformes</taxon>
        <taxon>Notothenioidei</taxon>
        <taxon>Eleginopidae</taxon>
        <taxon>Eleginops</taxon>
    </lineage>
</organism>
<feature type="domain" description="EF-hand" evidence="10">
    <location>
        <begin position="353"/>
        <end position="381"/>
    </location>
</feature>
<keyword evidence="7" id="KW-0969">Cilium</keyword>
<keyword evidence="3" id="KW-0479">Metal-binding</keyword>
<evidence type="ECO:0000256" key="9">
    <source>
        <dbReference type="ARBA" id="ARBA00023273"/>
    </source>
</evidence>
<evidence type="ECO:0000256" key="3">
    <source>
        <dbReference type="ARBA" id="ARBA00022723"/>
    </source>
</evidence>
<keyword evidence="6" id="KW-0282">Flagellum</keyword>
<name>A0AAN7XD43_ELEMC</name>
<comment type="caution">
    <text evidence="11">The sequence shown here is derived from an EMBL/GenBank/DDBJ whole genome shotgun (WGS) entry which is preliminary data.</text>
</comment>
<reference evidence="11 12" key="2">
    <citation type="journal article" date="2023" name="Mol. Biol. Evol.">
        <title>Genomics of Secondarily Temperate Adaptation in the Only Non-Antarctic Icefish.</title>
        <authorList>
            <person name="Rivera-Colon A.G."/>
            <person name="Rayamajhi N."/>
            <person name="Minhas B.F."/>
            <person name="Madrigal G."/>
            <person name="Bilyk K.T."/>
            <person name="Yoon V."/>
            <person name="Hune M."/>
            <person name="Gregory S."/>
            <person name="Cheng C.H.C."/>
            <person name="Catchen J.M."/>
        </authorList>
    </citation>
    <scope>NUCLEOTIDE SEQUENCE [LARGE SCALE GENOMIC DNA]</scope>
    <source>
        <strain evidence="11">JMC-PN-2008</strain>
    </source>
</reference>
<keyword evidence="8" id="KW-0206">Cytoskeleton</keyword>
<evidence type="ECO:0000259" key="10">
    <source>
        <dbReference type="PROSITE" id="PS50222"/>
    </source>
</evidence>
<dbReference type="InterPro" id="IPR018247">
    <property type="entry name" value="EF_Hand_1_Ca_BS"/>
</dbReference>
<comment type="subcellular location">
    <subcellularLocation>
        <location evidence="1">Cytoplasm</location>
        <location evidence="1">Cytoskeleton</location>
        <location evidence="1">Flagellum axoneme</location>
    </subcellularLocation>
</comment>
<accession>A0AAN7XD43</accession>
<dbReference type="Proteomes" id="UP001346869">
    <property type="component" value="Unassembled WGS sequence"/>
</dbReference>
<dbReference type="PANTHER" id="PTHR12086:SF12">
    <property type="entry name" value="EF-HAND DOMAIN-CONTAINING FAMILY MEMBER B"/>
    <property type="match status" value="1"/>
</dbReference>
<dbReference type="SUPFAM" id="SSF47473">
    <property type="entry name" value="EF-hand"/>
    <property type="match status" value="1"/>
</dbReference>
<reference evidence="11 12" key="1">
    <citation type="journal article" date="2023" name="Genes (Basel)">
        <title>Chromosome-Level Genome Assembly and Circadian Gene Repertoire of the Patagonia Blennie Eleginops maclovinus-The Closest Ancestral Proxy of Antarctic Cryonotothenioids.</title>
        <authorList>
            <person name="Cheng C.C."/>
            <person name="Rivera-Colon A.G."/>
            <person name="Minhas B.F."/>
            <person name="Wilson L."/>
            <person name="Rayamajhi N."/>
            <person name="Vargas-Chacoff L."/>
            <person name="Catchen J.M."/>
        </authorList>
    </citation>
    <scope>NUCLEOTIDE SEQUENCE [LARGE SCALE GENOMIC DNA]</scope>
    <source>
        <strain evidence="11">JMC-PN-2008</strain>
    </source>
</reference>
<evidence type="ECO:0000256" key="1">
    <source>
        <dbReference type="ARBA" id="ARBA00004611"/>
    </source>
</evidence>
<proteinExistence type="predicted"/>